<name>A0A0U1NRA6_9BACI</name>
<dbReference type="PANTHER" id="PTHR43649:SF17">
    <property type="entry name" value="ABC TRANSPORTER SOLUTE BINDING PROTEIN-SUGAR TRANSPORT"/>
    <property type="match status" value="1"/>
</dbReference>
<accession>A0A0U1NRA6</accession>
<proteinExistence type="predicted"/>
<dbReference type="Pfam" id="PF01547">
    <property type="entry name" value="SBP_bac_1"/>
    <property type="match status" value="1"/>
</dbReference>
<sequence length="501" mass="56272" precursor="true">MQKGKKTKRILFTIITIFFIFITSACSNNTNGQASVKNSNNNNASKPVELTFYYPLAQIPADVSTVEAEINKITKGKINATVHLKPQTFSDYTQKMNVVLASGGDADIIWTSNWNFDYVTNQAKGAFLPLDDLIKKYAPEVKNTLPQYVMDATKINGKMYAIPNYQIETQKVGFYIQKRFADKYHFDPSSIKTIKDIEPLLASIKQGESKEVVPLAMSSIGNWDHLLLAYNLEKIQDKLLVINYNDPTKILNMYETPEFEQYLEMVRDWYKKGYINQDAATIKNVNDLLKTGNVAVQIHNVLKPGAEIAQKNANGGQDIIQAAVTKPHVLTNSIITTMLAINQKSHNPEAAMKFINLLNTDKQLYNLICYGVEGKNYTKISDNMIKINPDAGYNPNANWVFGNTFNSFLKEGEDPKVNEQTLEMNKTAIPSPILGFKFVAEPVTAEIANLQTVIDQYLPGLVTGTVDPKSKLKEFRDKLKEAGIDKVVAEGQKQLDKFLRK</sequence>
<evidence type="ECO:0000313" key="3">
    <source>
        <dbReference type="EMBL" id="CRK80272.1"/>
    </source>
</evidence>
<organism evidence="3 4">
    <name type="scientific">Neobacillus massiliamazoniensis</name>
    <dbReference type="NCBI Taxonomy" id="1499688"/>
    <lineage>
        <taxon>Bacteria</taxon>
        <taxon>Bacillati</taxon>
        <taxon>Bacillota</taxon>
        <taxon>Bacilli</taxon>
        <taxon>Bacillales</taxon>
        <taxon>Bacillaceae</taxon>
        <taxon>Neobacillus</taxon>
    </lineage>
</organism>
<keyword evidence="1" id="KW-0732">Signal</keyword>
<feature type="domain" description="DUF3502" evidence="2">
    <location>
        <begin position="432"/>
        <end position="499"/>
    </location>
</feature>
<dbReference type="Gene3D" id="3.40.190.10">
    <property type="entry name" value="Periplasmic binding protein-like II"/>
    <property type="match status" value="1"/>
</dbReference>
<gene>
    <name evidence="3" type="ORF">BN000_00153</name>
</gene>
<keyword evidence="4" id="KW-1185">Reference proteome</keyword>
<dbReference type="EMBL" id="CVRB01000001">
    <property type="protein sequence ID" value="CRK80272.1"/>
    <property type="molecule type" value="Genomic_DNA"/>
</dbReference>
<dbReference type="Proteomes" id="UP000199087">
    <property type="component" value="Unassembled WGS sequence"/>
</dbReference>
<feature type="signal peptide" evidence="1">
    <location>
        <begin position="1"/>
        <end position="25"/>
    </location>
</feature>
<dbReference type="Pfam" id="PF12010">
    <property type="entry name" value="DUF3502"/>
    <property type="match status" value="1"/>
</dbReference>
<dbReference type="STRING" id="1499688.BN000_00153"/>
<dbReference type="InterPro" id="IPR050490">
    <property type="entry name" value="Bact_solute-bd_prot1"/>
</dbReference>
<evidence type="ECO:0000313" key="4">
    <source>
        <dbReference type="Proteomes" id="UP000199087"/>
    </source>
</evidence>
<keyword evidence="3" id="KW-0449">Lipoprotein</keyword>
<dbReference type="OrthoDB" id="7936627at2"/>
<dbReference type="PROSITE" id="PS51257">
    <property type="entry name" value="PROKAR_LIPOPROTEIN"/>
    <property type="match status" value="1"/>
</dbReference>
<dbReference type="SUPFAM" id="SSF53850">
    <property type="entry name" value="Periplasmic binding protein-like II"/>
    <property type="match status" value="1"/>
</dbReference>
<reference evidence="4" key="1">
    <citation type="submission" date="2015-05" db="EMBL/GenBank/DDBJ databases">
        <authorList>
            <person name="Urmite Genomes"/>
        </authorList>
    </citation>
    <scope>NUCLEOTIDE SEQUENCE [LARGE SCALE GENOMIC DNA]</scope>
    <source>
        <strain evidence="4">LF1</strain>
    </source>
</reference>
<feature type="chain" id="PRO_5038403624" evidence="1">
    <location>
        <begin position="26"/>
        <end position="501"/>
    </location>
</feature>
<evidence type="ECO:0000259" key="2">
    <source>
        <dbReference type="Pfam" id="PF12010"/>
    </source>
</evidence>
<dbReference type="InterPro" id="IPR022627">
    <property type="entry name" value="DUF3502"/>
</dbReference>
<dbReference type="InterPro" id="IPR006059">
    <property type="entry name" value="SBP"/>
</dbReference>
<dbReference type="PANTHER" id="PTHR43649">
    <property type="entry name" value="ARABINOSE-BINDING PROTEIN-RELATED"/>
    <property type="match status" value="1"/>
</dbReference>
<dbReference type="AlphaFoldDB" id="A0A0U1NRA6"/>
<evidence type="ECO:0000256" key="1">
    <source>
        <dbReference type="SAM" id="SignalP"/>
    </source>
</evidence>
<dbReference type="RefSeq" id="WP_090629553.1">
    <property type="nucleotide sequence ID" value="NZ_CVRB01000001.1"/>
</dbReference>
<protein>
    <submittedName>
        <fullName evidence="3">Lipoprotein</fullName>
    </submittedName>
</protein>